<accession>I4YMP5</accession>
<dbReference type="PANTHER" id="PTHR30349">
    <property type="entry name" value="PHAGE INTEGRASE-RELATED"/>
    <property type="match status" value="1"/>
</dbReference>
<dbReference type="Pfam" id="PF20172">
    <property type="entry name" value="DUF6538"/>
    <property type="match status" value="1"/>
</dbReference>
<dbReference type="PANTHER" id="PTHR30349:SF41">
    <property type="entry name" value="INTEGRASE_RECOMBINASE PROTEIN MJ0367-RELATED"/>
    <property type="match status" value="1"/>
</dbReference>
<comment type="similarity">
    <text evidence="1">Belongs to the 'phage' integrase family.</text>
</comment>
<dbReference type="InterPro" id="IPR046668">
    <property type="entry name" value="DUF6538"/>
</dbReference>
<dbReference type="HOGENOM" id="CLU_038358_1_1_5"/>
<dbReference type="PATRIC" id="fig|864069.3.peg.6389"/>
<sequence length="440" mass="49849">MARSTATDKRFLELKSGKWRVTVAVPRDLHGELGTRLKKPLHTDSLAVANVLKWQVVGELKAVIEQTRKKNGGGRDPLIREALEIAAIRSRAETGEEYARLNDLNLEIESRAEIIAGKDPDAARQYAEIAHGQATPIDLHHETFVTQSKTKARTQADDRRAIAYLKQWCEQNRVRPMIQAITRKAAVRFMDDLHKVAGGHSPITLNKYLGRLSRYWQWLVLREHAELDPWARLKIQAPPRPHDEEERAFTDAEVKDLLEGPATQRMQDLMRIGALTGARLDAIVDLKVGDCEGGIFVFKPQKKETKPRAVPVHPDLEEIIKRRTEGKEAGDDLFPEWPAPRKVGSQRERSFKASNAFTDYRRSVGVDHIVPGKRRSLVNFHSFRRWFITKAEQADQPESIIAAVVGHKRKGMTLGRYSAGPLMEQARRCVEAVSLPTNFQ</sequence>
<dbReference type="SUPFAM" id="SSF56349">
    <property type="entry name" value="DNA breaking-rejoining enzymes"/>
    <property type="match status" value="1"/>
</dbReference>
<dbReference type="RefSeq" id="WP_009493559.1">
    <property type="nucleotide sequence ID" value="NZ_CP141048.1"/>
</dbReference>
<keyword evidence="4" id="KW-0233">DNA recombination</keyword>
<dbReference type="GO" id="GO:0015074">
    <property type="term" value="P:DNA integration"/>
    <property type="evidence" value="ECO:0007669"/>
    <property type="project" value="UniProtKB-KW"/>
</dbReference>
<proteinExistence type="inferred from homology"/>
<gene>
    <name evidence="6" type="ORF">MicloDRAFT_00059590</name>
</gene>
<dbReference type="Gene3D" id="1.10.150.130">
    <property type="match status" value="1"/>
</dbReference>
<protein>
    <submittedName>
        <fullName evidence="6">Site-specific recombinase XerD</fullName>
    </submittedName>
</protein>
<evidence type="ECO:0000256" key="4">
    <source>
        <dbReference type="ARBA" id="ARBA00023172"/>
    </source>
</evidence>
<reference evidence="6 7" key="1">
    <citation type="submission" date="2012-02" db="EMBL/GenBank/DDBJ databases">
        <title>Improved High-Quality Draft sequence of Microvirga sp. WSM3557.</title>
        <authorList>
            <consortium name="US DOE Joint Genome Institute"/>
            <person name="Lucas S."/>
            <person name="Han J."/>
            <person name="Lapidus A."/>
            <person name="Cheng J.-F."/>
            <person name="Goodwin L."/>
            <person name="Pitluck S."/>
            <person name="Peters L."/>
            <person name="Zhang X."/>
            <person name="Detter J.C."/>
            <person name="Han C."/>
            <person name="Tapia R."/>
            <person name="Land M."/>
            <person name="Hauser L."/>
            <person name="Kyrpides N."/>
            <person name="Ivanova N."/>
            <person name="Pagani I."/>
            <person name="Brau L."/>
            <person name="Yates R."/>
            <person name="O'Hara G."/>
            <person name="Rui T."/>
            <person name="Howieson J."/>
            <person name="Reeve W."/>
            <person name="Woyke T."/>
        </authorList>
    </citation>
    <scope>NUCLEOTIDE SEQUENCE [LARGE SCALE GENOMIC DNA]</scope>
    <source>
        <strain evidence="6 7">WSM3557</strain>
    </source>
</reference>
<evidence type="ECO:0000313" key="7">
    <source>
        <dbReference type="Proteomes" id="UP000003947"/>
    </source>
</evidence>
<keyword evidence="7" id="KW-1185">Reference proteome</keyword>
<name>I4YMP5_9HYPH</name>
<dbReference type="Proteomes" id="UP000003947">
    <property type="component" value="Unassembled WGS sequence"/>
</dbReference>
<dbReference type="InterPro" id="IPR050090">
    <property type="entry name" value="Tyrosine_recombinase_XerCD"/>
</dbReference>
<feature type="domain" description="Tyr recombinase" evidence="5">
    <location>
        <begin position="244"/>
        <end position="431"/>
    </location>
</feature>
<evidence type="ECO:0000256" key="3">
    <source>
        <dbReference type="ARBA" id="ARBA00023125"/>
    </source>
</evidence>
<dbReference type="eggNOG" id="COG0582">
    <property type="taxonomic scope" value="Bacteria"/>
</dbReference>
<keyword evidence="3" id="KW-0238">DNA-binding</keyword>
<dbReference type="STRING" id="864069.MicloDRAFT_00059590"/>
<organism evidence="6 7">
    <name type="scientific">Microvirga lotononidis</name>
    <dbReference type="NCBI Taxonomy" id="864069"/>
    <lineage>
        <taxon>Bacteria</taxon>
        <taxon>Pseudomonadati</taxon>
        <taxon>Pseudomonadota</taxon>
        <taxon>Alphaproteobacteria</taxon>
        <taxon>Hyphomicrobiales</taxon>
        <taxon>Methylobacteriaceae</taxon>
        <taxon>Microvirga</taxon>
    </lineage>
</organism>
<evidence type="ECO:0000256" key="1">
    <source>
        <dbReference type="ARBA" id="ARBA00008857"/>
    </source>
</evidence>
<dbReference type="Gene3D" id="1.10.443.10">
    <property type="entry name" value="Intergrase catalytic core"/>
    <property type="match status" value="1"/>
</dbReference>
<keyword evidence="2" id="KW-0229">DNA integration</keyword>
<dbReference type="GO" id="GO:0003677">
    <property type="term" value="F:DNA binding"/>
    <property type="evidence" value="ECO:0007669"/>
    <property type="project" value="UniProtKB-KW"/>
</dbReference>
<dbReference type="InterPro" id="IPR002104">
    <property type="entry name" value="Integrase_catalytic"/>
</dbReference>
<dbReference type="GO" id="GO:0006310">
    <property type="term" value="P:DNA recombination"/>
    <property type="evidence" value="ECO:0007669"/>
    <property type="project" value="UniProtKB-KW"/>
</dbReference>
<dbReference type="InterPro" id="IPR011010">
    <property type="entry name" value="DNA_brk_join_enz"/>
</dbReference>
<dbReference type="OrthoDB" id="7222937at2"/>
<evidence type="ECO:0000313" key="6">
    <source>
        <dbReference type="EMBL" id="EIM25237.1"/>
    </source>
</evidence>
<dbReference type="EMBL" id="JH660647">
    <property type="protein sequence ID" value="EIM25237.1"/>
    <property type="molecule type" value="Genomic_DNA"/>
</dbReference>
<dbReference type="PROSITE" id="PS51898">
    <property type="entry name" value="TYR_RECOMBINASE"/>
    <property type="match status" value="1"/>
</dbReference>
<evidence type="ECO:0000256" key="2">
    <source>
        <dbReference type="ARBA" id="ARBA00022908"/>
    </source>
</evidence>
<evidence type="ECO:0000259" key="5">
    <source>
        <dbReference type="PROSITE" id="PS51898"/>
    </source>
</evidence>
<dbReference type="AlphaFoldDB" id="I4YMP5"/>
<dbReference type="Pfam" id="PF00589">
    <property type="entry name" value="Phage_integrase"/>
    <property type="match status" value="1"/>
</dbReference>
<dbReference type="InterPro" id="IPR013762">
    <property type="entry name" value="Integrase-like_cat_sf"/>
</dbReference>
<dbReference type="InterPro" id="IPR010998">
    <property type="entry name" value="Integrase_recombinase_N"/>
</dbReference>